<dbReference type="Pfam" id="PF02517">
    <property type="entry name" value="Rce1-like"/>
    <property type="match status" value="1"/>
</dbReference>
<keyword evidence="1" id="KW-0472">Membrane</keyword>
<name>A0A6N7QXG6_9BACI</name>
<evidence type="ECO:0000313" key="3">
    <source>
        <dbReference type="EMBL" id="MRI65581.1"/>
    </source>
</evidence>
<feature type="transmembrane region" description="Helical" evidence="1">
    <location>
        <begin position="147"/>
        <end position="164"/>
    </location>
</feature>
<keyword evidence="4" id="KW-1185">Reference proteome</keyword>
<gene>
    <name evidence="3" type="ORF">GH885_04360</name>
</gene>
<feature type="transmembrane region" description="Helical" evidence="1">
    <location>
        <begin position="184"/>
        <end position="217"/>
    </location>
</feature>
<dbReference type="GO" id="GO:0006508">
    <property type="term" value="P:proteolysis"/>
    <property type="evidence" value="ECO:0007669"/>
    <property type="project" value="UniProtKB-KW"/>
</dbReference>
<accession>A0A6N7QXG6</accession>
<keyword evidence="3" id="KW-0378">Hydrolase</keyword>
<dbReference type="GO" id="GO:0008237">
    <property type="term" value="F:metallopeptidase activity"/>
    <property type="evidence" value="ECO:0007669"/>
    <property type="project" value="UniProtKB-KW"/>
</dbReference>
<organism evidence="3 4">
    <name type="scientific">Gracilibacillus thailandensis</name>
    <dbReference type="NCBI Taxonomy" id="563735"/>
    <lineage>
        <taxon>Bacteria</taxon>
        <taxon>Bacillati</taxon>
        <taxon>Bacillota</taxon>
        <taxon>Bacilli</taxon>
        <taxon>Bacillales</taxon>
        <taxon>Bacillaceae</taxon>
        <taxon>Gracilibacillus</taxon>
    </lineage>
</organism>
<feature type="transmembrane region" description="Helical" evidence="1">
    <location>
        <begin position="62"/>
        <end position="84"/>
    </location>
</feature>
<dbReference type="PANTHER" id="PTHR36435:SF1">
    <property type="entry name" value="CAAX AMINO TERMINAL PROTEASE FAMILY PROTEIN"/>
    <property type="match status" value="1"/>
</dbReference>
<sequence>MEELTFNKENEGKDLKDNVGLGWGGVIGFFLSYLGFVLVLGFILGIFALILDGGTEGNYTSLLMQSHYTLIIDALGIVIALLIFKKVRHFLKMSFSWKPLKKVKTYLYLFIAFVFTYISQFLILHVFKWEEGGSQIDTFGLEGMSDHWFNILLFYLAFTLLTPIKEEIMFRGLVHKFLKEKYSFWIGLIVSAVIFGALHPGHFISATIMGMIFVVLYRLTKSLVVPIMLHILWNIYAVTGMLALLDII</sequence>
<feature type="domain" description="CAAX prenyl protease 2/Lysostaphin resistance protein A-like" evidence="2">
    <location>
        <begin position="149"/>
        <end position="235"/>
    </location>
</feature>
<dbReference type="GO" id="GO:0004175">
    <property type="term" value="F:endopeptidase activity"/>
    <property type="evidence" value="ECO:0007669"/>
    <property type="project" value="UniProtKB-ARBA"/>
</dbReference>
<reference evidence="3 4" key="1">
    <citation type="submission" date="2019-10" db="EMBL/GenBank/DDBJ databases">
        <title>Gracilibacillus salitolerans sp. nov., a moderate halophile isolated from a saline soil in northwest China.</title>
        <authorList>
            <person name="Gan L."/>
        </authorList>
    </citation>
    <scope>NUCLEOTIDE SEQUENCE [LARGE SCALE GENOMIC DNA]</scope>
    <source>
        <strain evidence="3 4">TP2-8</strain>
    </source>
</reference>
<dbReference type="GO" id="GO:0080120">
    <property type="term" value="P:CAAX-box protein maturation"/>
    <property type="evidence" value="ECO:0007669"/>
    <property type="project" value="UniProtKB-ARBA"/>
</dbReference>
<keyword evidence="3" id="KW-0482">Metalloprotease</keyword>
<keyword evidence="3" id="KW-0645">Protease</keyword>
<evidence type="ECO:0000259" key="2">
    <source>
        <dbReference type="Pfam" id="PF02517"/>
    </source>
</evidence>
<dbReference type="Proteomes" id="UP000435187">
    <property type="component" value="Unassembled WGS sequence"/>
</dbReference>
<feature type="transmembrane region" description="Helical" evidence="1">
    <location>
        <begin position="105"/>
        <end position="127"/>
    </location>
</feature>
<dbReference type="EMBL" id="WJEE01000006">
    <property type="protein sequence ID" value="MRI65581.1"/>
    <property type="molecule type" value="Genomic_DNA"/>
</dbReference>
<protein>
    <submittedName>
        <fullName evidence="3">CPBP family intramembrane metalloprotease</fullName>
    </submittedName>
</protein>
<feature type="transmembrane region" description="Helical" evidence="1">
    <location>
        <begin position="223"/>
        <end position="245"/>
    </location>
</feature>
<dbReference type="PANTHER" id="PTHR36435">
    <property type="entry name" value="SLR1288 PROTEIN"/>
    <property type="match status" value="1"/>
</dbReference>
<dbReference type="InterPro" id="IPR052710">
    <property type="entry name" value="CAAX_protease"/>
</dbReference>
<comment type="caution">
    <text evidence="3">The sequence shown here is derived from an EMBL/GenBank/DDBJ whole genome shotgun (WGS) entry which is preliminary data.</text>
</comment>
<dbReference type="RefSeq" id="WP_153834402.1">
    <property type="nucleotide sequence ID" value="NZ_JBHUMW010000025.1"/>
</dbReference>
<keyword evidence="1" id="KW-1133">Transmembrane helix</keyword>
<proteinExistence type="predicted"/>
<keyword evidence="1" id="KW-0812">Transmembrane</keyword>
<evidence type="ECO:0000313" key="4">
    <source>
        <dbReference type="Proteomes" id="UP000435187"/>
    </source>
</evidence>
<feature type="transmembrane region" description="Helical" evidence="1">
    <location>
        <begin position="21"/>
        <end position="50"/>
    </location>
</feature>
<dbReference type="InterPro" id="IPR003675">
    <property type="entry name" value="Rce1/LyrA-like_dom"/>
</dbReference>
<dbReference type="AlphaFoldDB" id="A0A6N7QXG6"/>
<evidence type="ECO:0000256" key="1">
    <source>
        <dbReference type="SAM" id="Phobius"/>
    </source>
</evidence>